<dbReference type="Proteomes" id="UP001172101">
    <property type="component" value="Unassembled WGS sequence"/>
</dbReference>
<dbReference type="PROSITE" id="PS00018">
    <property type="entry name" value="EF_HAND_1"/>
    <property type="match status" value="1"/>
</dbReference>
<feature type="compositionally biased region" description="Basic and acidic residues" evidence="1">
    <location>
        <begin position="1"/>
        <end position="13"/>
    </location>
</feature>
<reference evidence="2" key="1">
    <citation type="submission" date="2023-06" db="EMBL/GenBank/DDBJ databases">
        <title>Genome-scale phylogeny and comparative genomics of the fungal order Sordariales.</title>
        <authorList>
            <consortium name="Lawrence Berkeley National Laboratory"/>
            <person name="Hensen N."/>
            <person name="Bonometti L."/>
            <person name="Westerberg I."/>
            <person name="Brannstrom I.O."/>
            <person name="Guillou S."/>
            <person name="Cros-Aarteil S."/>
            <person name="Calhoun S."/>
            <person name="Haridas S."/>
            <person name="Kuo A."/>
            <person name="Mondo S."/>
            <person name="Pangilinan J."/>
            <person name="Riley R."/>
            <person name="LaButti K."/>
            <person name="Andreopoulos B."/>
            <person name="Lipzen A."/>
            <person name="Chen C."/>
            <person name="Yanf M."/>
            <person name="Daum C."/>
            <person name="Ng V."/>
            <person name="Clum A."/>
            <person name="Steindorff A."/>
            <person name="Ohm R."/>
            <person name="Martin F."/>
            <person name="Silar P."/>
            <person name="Natvig D."/>
            <person name="Lalanne C."/>
            <person name="Gautier V."/>
            <person name="Ament-velasquez S.L."/>
            <person name="Kruys A."/>
            <person name="Hutchinson M.I."/>
            <person name="Powell A.J."/>
            <person name="Barry K."/>
            <person name="Miller A.N."/>
            <person name="Grigoriev I.V."/>
            <person name="Debuchy R."/>
            <person name="Gladieux P."/>
            <person name="Thoren M.H."/>
            <person name="Johannesson H."/>
        </authorList>
    </citation>
    <scope>NUCLEOTIDE SEQUENCE</scope>
    <source>
        <strain evidence="2">SMH2392-1A</strain>
    </source>
</reference>
<dbReference type="RefSeq" id="XP_060301463.1">
    <property type="nucleotide sequence ID" value="XM_060445009.1"/>
</dbReference>
<name>A0AA40B6K4_9PEZI</name>
<dbReference type="GeneID" id="85328279"/>
<dbReference type="InterPro" id="IPR018247">
    <property type="entry name" value="EF_Hand_1_Ca_BS"/>
</dbReference>
<feature type="compositionally biased region" description="Low complexity" evidence="1">
    <location>
        <begin position="97"/>
        <end position="107"/>
    </location>
</feature>
<evidence type="ECO:0000313" key="3">
    <source>
        <dbReference type="Proteomes" id="UP001172101"/>
    </source>
</evidence>
<feature type="compositionally biased region" description="Basic and acidic residues" evidence="1">
    <location>
        <begin position="38"/>
        <end position="48"/>
    </location>
</feature>
<evidence type="ECO:0000313" key="2">
    <source>
        <dbReference type="EMBL" id="KAK0728608.1"/>
    </source>
</evidence>
<feature type="region of interest" description="Disordered" evidence="1">
    <location>
        <begin position="178"/>
        <end position="225"/>
    </location>
</feature>
<feature type="region of interest" description="Disordered" evidence="1">
    <location>
        <begin position="1"/>
        <end position="65"/>
    </location>
</feature>
<organism evidence="2 3">
    <name type="scientific">Lasiosphaeria miniovina</name>
    <dbReference type="NCBI Taxonomy" id="1954250"/>
    <lineage>
        <taxon>Eukaryota</taxon>
        <taxon>Fungi</taxon>
        <taxon>Dikarya</taxon>
        <taxon>Ascomycota</taxon>
        <taxon>Pezizomycotina</taxon>
        <taxon>Sordariomycetes</taxon>
        <taxon>Sordariomycetidae</taxon>
        <taxon>Sordariales</taxon>
        <taxon>Lasiosphaeriaceae</taxon>
        <taxon>Lasiosphaeria</taxon>
    </lineage>
</organism>
<keyword evidence="3" id="KW-1185">Reference proteome</keyword>
<feature type="compositionally biased region" description="Acidic residues" evidence="1">
    <location>
        <begin position="179"/>
        <end position="197"/>
    </location>
</feature>
<feature type="compositionally biased region" description="Basic and acidic residues" evidence="1">
    <location>
        <begin position="146"/>
        <end position="166"/>
    </location>
</feature>
<gene>
    <name evidence="2" type="ORF">B0T26DRAFT_748796</name>
</gene>
<dbReference type="EMBL" id="JAUIRO010000002">
    <property type="protein sequence ID" value="KAK0728608.1"/>
    <property type="molecule type" value="Genomic_DNA"/>
</dbReference>
<sequence length="225" mass="24454">MDKGKGKGNEEPKTSGAQEALLKKKLGTKVPVDAKLVGQERVRSKPCREAPPSAQKAQPRRVRFDEDEEDALNFLEYKAYLATSALGRSLDQSQEPAAAAGESASGARDPPTELSELDKLIEELQALTAEASGTAADDTTTPGQQAEKETTPQKEAEEKRDPEEVKAFWASVRAQLYISDDEIYGSDDEDDDEDDGDDAKAKKGKGEDEDEDEGKPSKLSPRARN</sequence>
<feature type="region of interest" description="Disordered" evidence="1">
    <location>
        <begin position="90"/>
        <end position="166"/>
    </location>
</feature>
<evidence type="ECO:0000256" key="1">
    <source>
        <dbReference type="SAM" id="MobiDB-lite"/>
    </source>
</evidence>
<protein>
    <submittedName>
        <fullName evidence="2">Uncharacterized protein</fullName>
    </submittedName>
</protein>
<proteinExistence type="predicted"/>
<dbReference type="AlphaFoldDB" id="A0AA40B6K4"/>
<accession>A0AA40B6K4</accession>
<comment type="caution">
    <text evidence="2">The sequence shown here is derived from an EMBL/GenBank/DDBJ whole genome shotgun (WGS) entry which is preliminary data.</text>
</comment>